<evidence type="ECO:0008006" key="4">
    <source>
        <dbReference type="Google" id="ProtNLM"/>
    </source>
</evidence>
<reference evidence="2 3" key="1">
    <citation type="journal article" date="2012" name="Proc. Natl. Acad. Sci. U.S.A.">
        <title>Genome streamlining and chemical defense in a coral reef symbiosis.</title>
        <authorList>
            <person name="Kwan J.C."/>
            <person name="Donia M.S."/>
            <person name="Han A.W."/>
            <person name="Hirose E."/>
            <person name="Haygood M.G."/>
            <person name="Schmidt E.W."/>
        </authorList>
    </citation>
    <scope>NUCLEOTIDE SEQUENCE [LARGE SCALE GENOMIC DNA]</scope>
    <source>
        <strain evidence="2 3">L2</strain>
    </source>
</reference>
<dbReference type="OrthoDB" id="9780267at2"/>
<sequence length="221" mass="24439">MKSSFKAVMFLRLRTYFLAGVVVTAPIGITLYIAWLIINIIDDRVTPLIPVRYNPETYLPFDIPGFGVIVAVAVLTIIGAFTAGLVGRWLVSLSERLMARMPLIRNIHSALKQILETVLAQQSKAFRQVVMIEYPRRGIWAIGFLTSDTVGEVQNITTADVVNVFLPTTPNPTSGFLLFVPRRDCYVLSMTVEEGIKMVVSGGIITPPDHSSSKKSISTLR</sequence>
<keyword evidence="3" id="KW-1185">Reference proteome</keyword>
<organism evidence="2 3">
    <name type="scientific">Candidatus Endolissoclinum faulkneri L2</name>
    <dbReference type="NCBI Taxonomy" id="1193729"/>
    <lineage>
        <taxon>Bacteria</taxon>
        <taxon>Pseudomonadati</taxon>
        <taxon>Pseudomonadota</taxon>
        <taxon>Alphaproteobacteria</taxon>
        <taxon>Rhodospirillales</taxon>
        <taxon>Rhodospirillaceae</taxon>
        <taxon>Candidatus Endolissoclinum</taxon>
    </lineage>
</organism>
<gene>
    <name evidence="2" type="ORF">A1OE_77</name>
</gene>
<proteinExistence type="predicted"/>
<dbReference type="Proteomes" id="UP000010077">
    <property type="component" value="Chromosome"/>
</dbReference>
<name>K7ZC47_9PROT</name>
<feature type="transmembrane region" description="Helical" evidence="1">
    <location>
        <begin position="66"/>
        <end position="91"/>
    </location>
</feature>
<accession>K7ZC47</accession>
<protein>
    <recommendedName>
        <fullName evidence="4">Transmembrane protein</fullName>
    </recommendedName>
</protein>
<dbReference type="RefSeq" id="WP_015087789.1">
    <property type="nucleotide sequence ID" value="NC_019566.1"/>
</dbReference>
<dbReference type="eggNOG" id="COG2928">
    <property type="taxonomic scope" value="Bacteria"/>
</dbReference>
<evidence type="ECO:0000313" key="2">
    <source>
        <dbReference type="EMBL" id="AFX98291.1"/>
    </source>
</evidence>
<dbReference type="Pfam" id="PF04367">
    <property type="entry name" value="DUF502"/>
    <property type="match status" value="1"/>
</dbReference>
<dbReference type="PANTHER" id="PTHR31876:SF26">
    <property type="entry name" value="PROTEIN LIKE COV 2"/>
    <property type="match status" value="1"/>
</dbReference>
<dbReference type="EMBL" id="CP003539">
    <property type="protein sequence ID" value="AFX98291.1"/>
    <property type="molecule type" value="Genomic_DNA"/>
</dbReference>
<dbReference type="InterPro" id="IPR007462">
    <property type="entry name" value="COV1-like"/>
</dbReference>
<evidence type="ECO:0000313" key="3">
    <source>
        <dbReference type="Proteomes" id="UP000010077"/>
    </source>
</evidence>
<evidence type="ECO:0000256" key="1">
    <source>
        <dbReference type="SAM" id="Phobius"/>
    </source>
</evidence>
<keyword evidence="1" id="KW-0472">Membrane</keyword>
<feature type="transmembrane region" description="Helical" evidence="1">
    <location>
        <begin position="16"/>
        <end position="38"/>
    </location>
</feature>
<dbReference type="PANTHER" id="PTHR31876">
    <property type="entry name" value="COV-LIKE PROTEIN 1"/>
    <property type="match status" value="1"/>
</dbReference>
<keyword evidence="1" id="KW-0812">Transmembrane</keyword>
<dbReference type="HOGENOM" id="CLU_068050_1_1_5"/>
<keyword evidence="1" id="KW-1133">Transmembrane helix</keyword>
<dbReference type="PATRIC" id="fig|1193729.4.peg.54"/>
<dbReference type="AlphaFoldDB" id="K7ZC47"/>
<dbReference type="KEGG" id="thal:A1OE_77"/>